<feature type="transmembrane region" description="Helical" evidence="5">
    <location>
        <begin position="185"/>
        <end position="202"/>
    </location>
</feature>
<feature type="transmembrane region" description="Helical" evidence="5">
    <location>
        <begin position="139"/>
        <end position="156"/>
    </location>
</feature>
<dbReference type="InterPro" id="IPR007016">
    <property type="entry name" value="O-antigen_ligase-rel_domated"/>
</dbReference>
<dbReference type="EMBL" id="JBGOOJ010000009">
    <property type="protein sequence ID" value="MEZ8090686.1"/>
    <property type="molecule type" value="Genomic_DNA"/>
</dbReference>
<keyword evidence="7" id="KW-0436">Ligase</keyword>
<dbReference type="GO" id="GO:0016874">
    <property type="term" value="F:ligase activity"/>
    <property type="evidence" value="ECO:0007669"/>
    <property type="project" value="UniProtKB-KW"/>
</dbReference>
<keyword evidence="8" id="KW-1185">Reference proteome</keyword>
<comment type="caution">
    <text evidence="7">The sequence shown here is derived from an EMBL/GenBank/DDBJ whole genome shotgun (WGS) entry which is preliminary data.</text>
</comment>
<evidence type="ECO:0000313" key="7">
    <source>
        <dbReference type="EMBL" id="MEZ8090686.1"/>
    </source>
</evidence>
<evidence type="ECO:0000259" key="6">
    <source>
        <dbReference type="Pfam" id="PF04932"/>
    </source>
</evidence>
<proteinExistence type="predicted"/>
<evidence type="ECO:0000256" key="2">
    <source>
        <dbReference type="ARBA" id="ARBA00022692"/>
    </source>
</evidence>
<evidence type="ECO:0000256" key="3">
    <source>
        <dbReference type="ARBA" id="ARBA00022989"/>
    </source>
</evidence>
<evidence type="ECO:0000256" key="4">
    <source>
        <dbReference type="ARBA" id="ARBA00023136"/>
    </source>
</evidence>
<dbReference type="PANTHER" id="PTHR37422">
    <property type="entry name" value="TEICHURONIC ACID BIOSYNTHESIS PROTEIN TUAE"/>
    <property type="match status" value="1"/>
</dbReference>
<dbReference type="RefSeq" id="WP_017055659.1">
    <property type="nucleotide sequence ID" value="NZ_CP090843.1"/>
</dbReference>
<keyword evidence="4 5" id="KW-0472">Membrane</keyword>
<feature type="transmembrane region" description="Helical" evidence="5">
    <location>
        <begin position="102"/>
        <end position="119"/>
    </location>
</feature>
<dbReference type="Proteomes" id="UP001569177">
    <property type="component" value="Unassembled WGS sequence"/>
</dbReference>
<organism evidence="7 8">
    <name type="scientific">Vibrio kanaloae</name>
    <dbReference type="NCBI Taxonomy" id="170673"/>
    <lineage>
        <taxon>Bacteria</taxon>
        <taxon>Pseudomonadati</taxon>
        <taxon>Pseudomonadota</taxon>
        <taxon>Gammaproteobacteria</taxon>
        <taxon>Vibrionales</taxon>
        <taxon>Vibrionaceae</taxon>
        <taxon>Vibrio</taxon>
    </lineage>
</organism>
<name>A0ABV4LH90_9VIBR</name>
<dbReference type="Pfam" id="PF04932">
    <property type="entry name" value="Wzy_C"/>
    <property type="match status" value="1"/>
</dbReference>
<feature type="transmembrane region" description="Helical" evidence="5">
    <location>
        <begin position="161"/>
        <end position="179"/>
    </location>
</feature>
<sequence>MQFIHLLPIYWAVSGLFIVHNGDKILVALIIISLVTKILCSIVKLDHIKIEHNNIIILILVCTAYATFKYYQNGYSSSEIRVLISTLLYSSISFPKKIRYKTLILITTISSIYISYQTIDIIEVKNLSRFELPLNAIPYSNFLGLLSLIALYFCYISKSRILSALSVINFILLSINVVLVDTRGTWLALIIAYIAITALIFIKKKSWKITLISLSLFTTMSILSYPVVENRIDRSITEVKQLQEGNLHSSWGIRLQLWIIGYNIIEDNKSWLGLGQTAHLKIIDDLLKKKKVHRSLNWFDNKNFHNSIIDRTVKYGFIGALLYFLVLLLPFVYGIRNFKSSYSALLIIMPIFIFSAGLSYIPLSHPGTYFLYLFTSIILINKIKNEKEKEK</sequence>
<evidence type="ECO:0000313" key="8">
    <source>
        <dbReference type="Proteomes" id="UP001569177"/>
    </source>
</evidence>
<feature type="domain" description="O-antigen ligase-related" evidence="6">
    <location>
        <begin position="169"/>
        <end position="324"/>
    </location>
</feature>
<feature type="transmembrane region" description="Helical" evidence="5">
    <location>
        <begin position="25"/>
        <end position="43"/>
    </location>
</feature>
<protein>
    <submittedName>
        <fullName evidence="7">O-antigen ligase family protein</fullName>
    </submittedName>
</protein>
<feature type="transmembrane region" description="Helical" evidence="5">
    <location>
        <begin position="209"/>
        <end position="228"/>
    </location>
</feature>
<evidence type="ECO:0000256" key="5">
    <source>
        <dbReference type="SAM" id="Phobius"/>
    </source>
</evidence>
<evidence type="ECO:0000256" key="1">
    <source>
        <dbReference type="ARBA" id="ARBA00004141"/>
    </source>
</evidence>
<feature type="transmembrane region" description="Helical" evidence="5">
    <location>
        <begin position="342"/>
        <end position="361"/>
    </location>
</feature>
<feature type="transmembrane region" description="Helical" evidence="5">
    <location>
        <begin position="315"/>
        <end position="335"/>
    </location>
</feature>
<gene>
    <name evidence="7" type="ORF">ACED24_11530</name>
</gene>
<dbReference type="InterPro" id="IPR051533">
    <property type="entry name" value="WaaL-like"/>
</dbReference>
<keyword evidence="3 5" id="KW-1133">Transmembrane helix</keyword>
<keyword evidence="2 5" id="KW-0812">Transmembrane</keyword>
<comment type="subcellular location">
    <subcellularLocation>
        <location evidence="1">Membrane</location>
        <topology evidence="1">Multi-pass membrane protein</topology>
    </subcellularLocation>
</comment>
<feature type="transmembrane region" description="Helical" evidence="5">
    <location>
        <begin position="78"/>
        <end position="95"/>
    </location>
</feature>
<dbReference type="PANTHER" id="PTHR37422:SF17">
    <property type="entry name" value="O-ANTIGEN LIGASE"/>
    <property type="match status" value="1"/>
</dbReference>
<reference evidence="7 8" key="1">
    <citation type="submission" date="2024-06" db="EMBL/GenBank/DDBJ databases">
        <authorList>
            <person name="Steensen K."/>
            <person name="Seneca J."/>
            <person name="Bartlau N."/>
            <person name="Yu A.X."/>
            <person name="Polz M.F."/>
        </authorList>
    </citation>
    <scope>NUCLEOTIDE SEQUENCE [LARGE SCALE GENOMIC DNA]</scope>
    <source>
        <strain evidence="7 8">5S240</strain>
    </source>
</reference>
<feature type="transmembrane region" description="Helical" evidence="5">
    <location>
        <begin position="55"/>
        <end position="72"/>
    </location>
</feature>
<accession>A0ABV4LH90</accession>